<gene>
    <name evidence="2" type="ORF">Aco04nite_13100</name>
</gene>
<feature type="transmembrane region" description="Helical" evidence="1">
    <location>
        <begin position="440"/>
        <end position="462"/>
    </location>
</feature>
<dbReference type="AlphaFoldDB" id="A0A919VK25"/>
<feature type="transmembrane region" description="Helical" evidence="1">
    <location>
        <begin position="468"/>
        <end position="486"/>
    </location>
</feature>
<name>A0A919VK25_9ACTN</name>
<organism evidence="2 3">
    <name type="scientific">Winogradskya consettensis</name>
    <dbReference type="NCBI Taxonomy" id="113560"/>
    <lineage>
        <taxon>Bacteria</taxon>
        <taxon>Bacillati</taxon>
        <taxon>Actinomycetota</taxon>
        <taxon>Actinomycetes</taxon>
        <taxon>Micromonosporales</taxon>
        <taxon>Micromonosporaceae</taxon>
        <taxon>Winogradskya</taxon>
    </lineage>
</organism>
<proteinExistence type="predicted"/>
<keyword evidence="1" id="KW-0812">Transmembrane</keyword>
<keyword evidence="1" id="KW-1133">Transmembrane helix</keyword>
<dbReference type="Pfam" id="PF19814">
    <property type="entry name" value="DUF6297"/>
    <property type="match status" value="1"/>
</dbReference>
<feature type="transmembrane region" description="Helical" evidence="1">
    <location>
        <begin position="32"/>
        <end position="55"/>
    </location>
</feature>
<feature type="transmembrane region" description="Helical" evidence="1">
    <location>
        <begin position="325"/>
        <end position="343"/>
    </location>
</feature>
<feature type="transmembrane region" description="Helical" evidence="1">
    <location>
        <begin position="303"/>
        <end position="319"/>
    </location>
</feature>
<dbReference type="Proteomes" id="UP000680865">
    <property type="component" value="Unassembled WGS sequence"/>
</dbReference>
<protein>
    <submittedName>
        <fullName evidence="2">Uncharacterized protein</fullName>
    </submittedName>
</protein>
<comment type="caution">
    <text evidence="2">The sequence shown here is derived from an EMBL/GenBank/DDBJ whole genome shotgun (WGS) entry which is preliminary data.</text>
</comment>
<sequence>MTIPAVSVTEVRGWVRTRQAAHKERGETLGNFYFALLFIAIVGGMLHRQLAVVFWPSVPNASQLAGVSIIVALIGGLYIALRRLGPLALSRPASSWLLMAPVSRRVLLLPSLGAAMATAAMTGALGALAIMGHVLARPLAEQVVALPLLGALAANVLLLIALAAQADRWWSGLSDNIAYLLLAAGLAGLVVDSAVHAPRAPAGWPPAGSVLPVVGGLALVVIIFFALAVRTLGRTPNDRILEAAKTAGTLADSAFGVEPSFVTDMLERRYWARRKLRSMRLWRRVPVLTAQDLLLLRRRPRRLLWLAGGAALPSLFGSAPGWVLAIAVVLGGMFAGGVTTSNVRTDTGNPWMLRMLGISSRDSVLQRCYVPVALATIWYTAALALLQILGELPAGPWWALGIVLGPVGGVAAVRKARTGFVNNSILPFDTPMGSFSPGPLLASLAGVDVLLLGVPTIVLIAQGNPLDLTGVIIQATLSVLAARAYLAGTTAKERVELSGP</sequence>
<feature type="transmembrane region" description="Helical" evidence="1">
    <location>
        <begin position="364"/>
        <end position="389"/>
    </location>
</feature>
<dbReference type="InterPro" id="IPR046264">
    <property type="entry name" value="DUF6297"/>
</dbReference>
<feature type="transmembrane region" description="Helical" evidence="1">
    <location>
        <begin position="176"/>
        <end position="197"/>
    </location>
</feature>
<keyword evidence="1" id="KW-0472">Membrane</keyword>
<evidence type="ECO:0000256" key="1">
    <source>
        <dbReference type="SAM" id="Phobius"/>
    </source>
</evidence>
<feature type="transmembrane region" description="Helical" evidence="1">
    <location>
        <begin position="395"/>
        <end position="413"/>
    </location>
</feature>
<dbReference type="RefSeq" id="WP_212996270.1">
    <property type="nucleotide sequence ID" value="NZ_BAAATW010000001.1"/>
</dbReference>
<keyword evidence="3" id="KW-1185">Reference proteome</keyword>
<feature type="transmembrane region" description="Helical" evidence="1">
    <location>
        <begin position="209"/>
        <end position="229"/>
    </location>
</feature>
<reference evidence="2" key="1">
    <citation type="submission" date="2021-03" db="EMBL/GenBank/DDBJ databases">
        <title>Whole genome shotgun sequence of Actinoplanes consettensis NBRC 14913.</title>
        <authorList>
            <person name="Komaki H."/>
            <person name="Tamura T."/>
        </authorList>
    </citation>
    <scope>NUCLEOTIDE SEQUENCE</scope>
    <source>
        <strain evidence="2">NBRC 14913</strain>
    </source>
</reference>
<feature type="transmembrane region" description="Helical" evidence="1">
    <location>
        <begin position="143"/>
        <end position="164"/>
    </location>
</feature>
<dbReference type="EMBL" id="BOQP01000006">
    <property type="protein sequence ID" value="GIM68968.1"/>
    <property type="molecule type" value="Genomic_DNA"/>
</dbReference>
<accession>A0A919VK25</accession>
<feature type="transmembrane region" description="Helical" evidence="1">
    <location>
        <begin position="106"/>
        <end position="131"/>
    </location>
</feature>
<evidence type="ECO:0000313" key="3">
    <source>
        <dbReference type="Proteomes" id="UP000680865"/>
    </source>
</evidence>
<evidence type="ECO:0000313" key="2">
    <source>
        <dbReference type="EMBL" id="GIM68968.1"/>
    </source>
</evidence>
<feature type="transmembrane region" description="Helical" evidence="1">
    <location>
        <begin position="61"/>
        <end position="81"/>
    </location>
</feature>